<organism evidence="2 3">
    <name type="scientific">Rubrivirga litoralis</name>
    <dbReference type="NCBI Taxonomy" id="3075598"/>
    <lineage>
        <taxon>Bacteria</taxon>
        <taxon>Pseudomonadati</taxon>
        <taxon>Rhodothermota</taxon>
        <taxon>Rhodothermia</taxon>
        <taxon>Rhodothermales</taxon>
        <taxon>Rubricoccaceae</taxon>
        <taxon>Rubrivirga</taxon>
    </lineage>
</organism>
<protein>
    <submittedName>
        <fullName evidence="2">Enoyl-CoA hydratase-related protein</fullName>
    </submittedName>
</protein>
<dbReference type="CDD" id="cd06558">
    <property type="entry name" value="crotonase-like"/>
    <property type="match status" value="1"/>
</dbReference>
<evidence type="ECO:0000256" key="1">
    <source>
        <dbReference type="ARBA" id="ARBA00005254"/>
    </source>
</evidence>
<dbReference type="RefSeq" id="WP_311665724.1">
    <property type="nucleotide sequence ID" value="NZ_JAVRHT010000054.1"/>
</dbReference>
<dbReference type="InterPro" id="IPR014748">
    <property type="entry name" value="Enoyl-CoA_hydra_C"/>
</dbReference>
<dbReference type="Proteomes" id="UP001267426">
    <property type="component" value="Unassembled WGS sequence"/>
</dbReference>
<dbReference type="Gene3D" id="1.10.12.10">
    <property type="entry name" value="Lyase 2-enoyl-coa Hydratase, Chain A, domain 2"/>
    <property type="match status" value="1"/>
</dbReference>
<dbReference type="SUPFAM" id="SSF52096">
    <property type="entry name" value="ClpP/crotonase"/>
    <property type="match status" value="1"/>
</dbReference>
<sequence>MLQSSRSGPVLTLTLDRSDKRNALDAALVGALTDALRGAGADPSVRVVVLTGAGRAFSAGADLAALEALQTASAEANLADSEHLARLFETIYTLPKPVVARVNGHAIAGGCGLAAVCDFSLVAEGAKLGFTETRIGFVPAIVSVFVVRKLGEAAARDLLLRGHLVDAAEAARIGLVTRAVAPDALDAETDALCAELATETSASAVALTKRLLADVPSMGLAEGLSYASRLNALARSTGDCRAGVAAFLGKTAPPWKAGGAVEDQ</sequence>
<accession>A0ABU3BV18</accession>
<dbReference type="EMBL" id="JAVRHT010000054">
    <property type="protein sequence ID" value="MDT0633130.1"/>
    <property type="molecule type" value="Genomic_DNA"/>
</dbReference>
<dbReference type="InterPro" id="IPR001753">
    <property type="entry name" value="Enoyl-CoA_hydra/iso"/>
</dbReference>
<proteinExistence type="inferred from homology"/>
<keyword evidence="3" id="KW-1185">Reference proteome</keyword>
<evidence type="ECO:0000313" key="3">
    <source>
        <dbReference type="Proteomes" id="UP001267426"/>
    </source>
</evidence>
<comment type="similarity">
    <text evidence="1">Belongs to the enoyl-CoA hydratase/isomerase family.</text>
</comment>
<dbReference type="PANTHER" id="PTHR42964:SF1">
    <property type="entry name" value="POLYKETIDE BIOSYNTHESIS ENOYL-COA HYDRATASE PKSH-RELATED"/>
    <property type="match status" value="1"/>
</dbReference>
<dbReference type="Pfam" id="PF00378">
    <property type="entry name" value="ECH_1"/>
    <property type="match status" value="1"/>
</dbReference>
<dbReference type="PANTHER" id="PTHR42964">
    <property type="entry name" value="ENOYL-COA HYDRATASE"/>
    <property type="match status" value="1"/>
</dbReference>
<dbReference type="Gene3D" id="3.90.226.10">
    <property type="entry name" value="2-enoyl-CoA Hydratase, Chain A, domain 1"/>
    <property type="match status" value="1"/>
</dbReference>
<dbReference type="InterPro" id="IPR051683">
    <property type="entry name" value="Enoyl-CoA_Hydratase/Isomerase"/>
</dbReference>
<name>A0ABU3BV18_9BACT</name>
<gene>
    <name evidence="2" type="ORF">RM540_15350</name>
</gene>
<comment type="caution">
    <text evidence="2">The sequence shown here is derived from an EMBL/GenBank/DDBJ whole genome shotgun (WGS) entry which is preliminary data.</text>
</comment>
<dbReference type="InterPro" id="IPR029045">
    <property type="entry name" value="ClpP/crotonase-like_dom_sf"/>
</dbReference>
<evidence type="ECO:0000313" key="2">
    <source>
        <dbReference type="EMBL" id="MDT0633130.1"/>
    </source>
</evidence>
<reference evidence="2 3" key="1">
    <citation type="submission" date="2023-09" db="EMBL/GenBank/DDBJ databases">
        <authorList>
            <person name="Rey-Velasco X."/>
        </authorList>
    </citation>
    <scope>NUCLEOTIDE SEQUENCE [LARGE SCALE GENOMIC DNA]</scope>
    <source>
        <strain evidence="2 3">F394</strain>
    </source>
</reference>